<dbReference type="InterPro" id="IPR036390">
    <property type="entry name" value="WH_DNA-bd_sf"/>
</dbReference>
<dbReference type="PANTHER" id="PTHR33164:SF89">
    <property type="entry name" value="MARR FAMILY REGULATORY PROTEIN"/>
    <property type="match status" value="1"/>
</dbReference>
<dbReference type="RefSeq" id="WP_307156614.1">
    <property type="nucleotide sequence ID" value="NZ_JAUSWH010000002.1"/>
</dbReference>
<dbReference type="InterPro" id="IPR036388">
    <property type="entry name" value="WH-like_DNA-bd_sf"/>
</dbReference>
<dbReference type="PANTHER" id="PTHR33164">
    <property type="entry name" value="TRANSCRIPTIONAL REGULATOR, MARR FAMILY"/>
    <property type="match status" value="1"/>
</dbReference>
<proteinExistence type="predicted"/>
<comment type="caution">
    <text evidence="2">The sequence shown here is derived from an EMBL/GenBank/DDBJ whole genome shotgun (WGS) entry which is preliminary data.</text>
</comment>
<sequence>MDHSMLAHSLGFTVRRAQLAIFQDLQDVLGARGIRPADFSVLTVIAGNSGMKQSDVAALLAIQRANFVAIVDGLEDKGLIERRRSEVDRRVYFLHLTAAGEQFLAEILPKWQEHEARFIDRLGGVEKRDQLVQLLKSLAE</sequence>
<evidence type="ECO:0000313" key="3">
    <source>
        <dbReference type="Proteomes" id="UP001235269"/>
    </source>
</evidence>
<keyword evidence="2" id="KW-0238">DNA-binding</keyword>
<evidence type="ECO:0000313" key="2">
    <source>
        <dbReference type="EMBL" id="MDQ0454393.1"/>
    </source>
</evidence>
<protein>
    <submittedName>
        <fullName evidence="2">DNA-binding MarR family transcriptional regulator</fullName>
    </submittedName>
</protein>
<name>A0ABU0I834_9HYPH</name>
<dbReference type="Pfam" id="PF12802">
    <property type="entry name" value="MarR_2"/>
    <property type="match status" value="1"/>
</dbReference>
<reference evidence="2 3" key="1">
    <citation type="submission" date="2023-07" db="EMBL/GenBank/DDBJ databases">
        <title>Genomic Encyclopedia of Type Strains, Phase IV (KMG-IV): sequencing the most valuable type-strain genomes for metagenomic binning, comparative biology and taxonomic classification.</title>
        <authorList>
            <person name="Goeker M."/>
        </authorList>
    </citation>
    <scope>NUCLEOTIDE SEQUENCE [LARGE SCALE GENOMIC DNA]</scope>
    <source>
        <strain evidence="2 3">DSM 100301</strain>
    </source>
</reference>
<dbReference type="GO" id="GO:0003677">
    <property type="term" value="F:DNA binding"/>
    <property type="evidence" value="ECO:0007669"/>
    <property type="project" value="UniProtKB-KW"/>
</dbReference>
<dbReference type="SMART" id="SM00347">
    <property type="entry name" value="HTH_MARR"/>
    <property type="match status" value="1"/>
</dbReference>
<gene>
    <name evidence="2" type="ORF">QO005_000720</name>
</gene>
<dbReference type="SUPFAM" id="SSF46785">
    <property type="entry name" value="Winged helix' DNA-binding domain"/>
    <property type="match status" value="1"/>
</dbReference>
<dbReference type="Gene3D" id="1.10.10.10">
    <property type="entry name" value="Winged helix-like DNA-binding domain superfamily/Winged helix DNA-binding domain"/>
    <property type="match status" value="1"/>
</dbReference>
<organism evidence="2 3">
    <name type="scientific">Rhizobium paknamense</name>
    <dbReference type="NCBI Taxonomy" id="1206817"/>
    <lineage>
        <taxon>Bacteria</taxon>
        <taxon>Pseudomonadati</taxon>
        <taxon>Pseudomonadota</taxon>
        <taxon>Alphaproteobacteria</taxon>
        <taxon>Hyphomicrobiales</taxon>
        <taxon>Rhizobiaceae</taxon>
        <taxon>Rhizobium/Agrobacterium group</taxon>
        <taxon>Rhizobium</taxon>
    </lineage>
</organism>
<dbReference type="PRINTS" id="PR00598">
    <property type="entry name" value="HTHMARR"/>
</dbReference>
<dbReference type="InterPro" id="IPR000835">
    <property type="entry name" value="HTH_MarR-typ"/>
</dbReference>
<feature type="domain" description="HTH marR-type" evidence="1">
    <location>
        <begin position="3"/>
        <end position="140"/>
    </location>
</feature>
<dbReference type="Proteomes" id="UP001235269">
    <property type="component" value="Unassembled WGS sequence"/>
</dbReference>
<evidence type="ECO:0000259" key="1">
    <source>
        <dbReference type="PROSITE" id="PS50995"/>
    </source>
</evidence>
<dbReference type="PROSITE" id="PS50995">
    <property type="entry name" value="HTH_MARR_2"/>
    <property type="match status" value="1"/>
</dbReference>
<keyword evidence="3" id="KW-1185">Reference proteome</keyword>
<dbReference type="EMBL" id="JAUSWH010000002">
    <property type="protein sequence ID" value="MDQ0454393.1"/>
    <property type="molecule type" value="Genomic_DNA"/>
</dbReference>
<dbReference type="InterPro" id="IPR039422">
    <property type="entry name" value="MarR/SlyA-like"/>
</dbReference>
<accession>A0ABU0I834</accession>